<reference evidence="1" key="1">
    <citation type="submission" date="2023-06" db="EMBL/GenBank/DDBJ databases">
        <title>Genome-scale phylogeny and comparative genomics of the fungal order Sordariales.</title>
        <authorList>
            <consortium name="Lawrence Berkeley National Laboratory"/>
            <person name="Hensen N."/>
            <person name="Bonometti L."/>
            <person name="Westerberg I."/>
            <person name="Brannstrom I.O."/>
            <person name="Guillou S."/>
            <person name="Cros-Aarteil S."/>
            <person name="Calhoun S."/>
            <person name="Haridas S."/>
            <person name="Kuo A."/>
            <person name="Mondo S."/>
            <person name="Pangilinan J."/>
            <person name="Riley R."/>
            <person name="Labutti K."/>
            <person name="Andreopoulos B."/>
            <person name="Lipzen A."/>
            <person name="Chen C."/>
            <person name="Yanf M."/>
            <person name="Daum C."/>
            <person name="Ng V."/>
            <person name="Clum A."/>
            <person name="Steindorff A."/>
            <person name="Ohm R."/>
            <person name="Martin F."/>
            <person name="Silar P."/>
            <person name="Natvig D."/>
            <person name="Lalanne C."/>
            <person name="Gautier V."/>
            <person name="Ament-Velasquez S.L."/>
            <person name="Kruys A."/>
            <person name="Hutchinson M.I."/>
            <person name="Powell A.J."/>
            <person name="Barry K."/>
            <person name="Miller A.N."/>
            <person name="Grigoriev I.V."/>
            <person name="Debuchy R."/>
            <person name="Gladieux P."/>
            <person name="Thoren M.H."/>
            <person name="Johannesson H."/>
        </authorList>
    </citation>
    <scope>NUCLEOTIDE SEQUENCE</scope>
    <source>
        <strain evidence="1">SMH2532-1</strain>
    </source>
</reference>
<evidence type="ECO:0000313" key="2">
    <source>
        <dbReference type="Proteomes" id="UP001174936"/>
    </source>
</evidence>
<organism evidence="1 2">
    <name type="scientific">Cercophora newfieldiana</name>
    <dbReference type="NCBI Taxonomy" id="92897"/>
    <lineage>
        <taxon>Eukaryota</taxon>
        <taxon>Fungi</taxon>
        <taxon>Dikarya</taxon>
        <taxon>Ascomycota</taxon>
        <taxon>Pezizomycotina</taxon>
        <taxon>Sordariomycetes</taxon>
        <taxon>Sordariomycetidae</taxon>
        <taxon>Sordariales</taxon>
        <taxon>Lasiosphaeriaceae</taxon>
        <taxon>Cercophora</taxon>
    </lineage>
</organism>
<dbReference type="EMBL" id="JAULSV010000001">
    <property type="protein sequence ID" value="KAK0656668.1"/>
    <property type="molecule type" value="Genomic_DNA"/>
</dbReference>
<comment type="caution">
    <text evidence="1">The sequence shown here is derived from an EMBL/GenBank/DDBJ whole genome shotgun (WGS) entry which is preliminary data.</text>
</comment>
<dbReference type="Proteomes" id="UP001174936">
    <property type="component" value="Unassembled WGS sequence"/>
</dbReference>
<protein>
    <submittedName>
        <fullName evidence="1">Uncharacterized protein</fullName>
    </submittedName>
</protein>
<keyword evidence="2" id="KW-1185">Reference proteome</keyword>
<sequence length="349" mass="41302">MATEFHFFPLLPFKLKEMIWKFAIRPTLPGAHVFSKHETTRDRCVSDNTLFCWELEPRLAAPRCLPRGVGFDPAAQAAAPISWTLNNPSAYLIDSGLWTACKESLLVIEKEFQNLARRREVWSPEEVESFRKQRGRFPLPETATYKVSDDSRHRYLTVFPDQDLFILQPNDITALNWKLVRESERHMALEYNPAWDKVWGYDHAKDTVVRGAVRDFIDDLAFSTGKAGTRFFLWFIDYRIKRNPRYQMLDEERTEWPRDDPLRTFNAKDRFVEVKPWQLGDCAEHNRMWDVSLEDNSYGVDVWIPYGPEAFVRVLTDELDGHWDYEEKYWRKPLDFDWVEYGLLACEDL</sequence>
<evidence type="ECO:0000313" key="1">
    <source>
        <dbReference type="EMBL" id="KAK0656668.1"/>
    </source>
</evidence>
<accession>A0AA39YQ63</accession>
<name>A0AA39YQ63_9PEZI</name>
<dbReference type="AlphaFoldDB" id="A0AA39YQ63"/>
<gene>
    <name evidence="1" type="ORF">B0T16DRAFT_433563</name>
</gene>
<proteinExistence type="predicted"/>